<dbReference type="GO" id="GO:0016020">
    <property type="term" value="C:membrane"/>
    <property type="evidence" value="ECO:0007669"/>
    <property type="project" value="UniProtKB-SubCell"/>
</dbReference>
<evidence type="ECO:0000256" key="3">
    <source>
        <dbReference type="SAM" id="Phobius"/>
    </source>
</evidence>
<gene>
    <name evidence="5" type="ORF">ENV67_07085</name>
</gene>
<sequence>MLFFFIITLIAGIFLFITGIFRFRTLSYILFGISFIFLILSAVRIVGPGEVGVQVLFGRVKENILRSGLHFVNPLISVVRMNVRTQVYTMSKVPTEGAVGRDDAITSLTKEGLSVDLDVSVWFHLEPEKAAIVYRDIGIDYVATIVRPAIRTAIRNATAYYLVSEIYSEKREQFVKDITELLKKDLEVRGIFVENVLLRNIQLPQKVKNAIDEKIAAEQEAQKMQFVLIKEEKEAERRRIEAEGIARAQRIIANSLTNQYLQWYYIQTMKELVNSPNNTVVILPFDQRLTPLIQIPTQQNK</sequence>
<proteinExistence type="predicted"/>
<dbReference type="SMART" id="SM00244">
    <property type="entry name" value="PHB"/>
    <property type="match status" value="1"/>
</dbReference>
<evidence type="ECO:0000256" key="1">
    <source>
        <dbReference type="ARBA" id="ARBA00004370"/>
    </source>
</evidence>
<keyword evidence="3" id="KW-1133">Transmembrane helix</keyword>
<evidence type="ECO:0000313" key="5">
    <source>
        <dbReference type="EMBL" id="HGW92285.1"/>
    </source>
</evidence>
<protein>
    <submittedName>
        <fullName evidence="5">Prohibitin family protein</fullName>
    </submittedName>
</protein>
<dbReference type="GO" id="GO:0007005">
    <property type="term" value="P:mitochondrion organization"/>
    <property type="evidence" value="ECO:0007669"/>
    <property type="project" value="TreeGrafter"/>
</dbReference>
<name>A0A7C4YGG9_UNCW3</name>
<evidence type="ECO:0000256" key="2">
    <source>
        <dbReference type="ARBA" id="ARBA00023136"/>
    </source>
</evidence>
<dbReference type="EMBL" id="DTHG01000088">
    <property type="protein sequence ID" value="HGW92285.1"/>
    <property type="molecule type" value="Genomic_DNA"/>
</dbReference>
<dbReference type="InterPro" id="IPR001107">
    <property type="entry name" value="Band_7"/>
</dbReference>
<feature type="transmembrane region" description="Helical" evidence="3">
    <location>
        <begin position="28"/>
        <end position="47"/>
    </location>
</feature>
<feature type="domain" description="Band 7" evidence="4">
    <location>
        <begin position="41"/>
        <end position="215"/>
    </location>
</feature>
<feature type="transmembrane region" description="Helical" evidence="3">
    <location>
        <begin position="6"/>
        <end position="23"/>
    </location>
</feature>
<comment type="caution">
    <text evidence="5">The sequence shown here is derived from an EMBL/GenBank/DDBJ whole genome shotgun (WGS) entry which is preliminary data.</text>
</comment>
<evidence type="ECO:0000259" key="4">
    <source>
        <dbReference type="SMART" id="SM00244"/>
    </source>
</evidence>
<dbReference type="Pfam" id="PF01145">
    <property type="entry name" value="Band_7"/>
    <property type="match status" value="1"/>
</dbReference>
<organism evidence="5">
    <name type="scientific">candidate division WOR-3 bacterium</name>
    <dbReference type="NCBI Taxonomy" id="2052148"/>
    <lineage>
        <taxon>Bacteria</taxon>
        <taxon>Bacteria division WOR-3</taxon>
    </lineage>
</organism>
<dbReference type="InterPro" id="IPR000163">
    <property type="entry name" value="Prohibitin"/>
</dbReference>
<keyword evidence="2 3" id="KW-0472">Membrane</keyword>
<dbReference type="PANTHER" id="PTHR23222">
    <property type="entry name" value="PROHIBITIN"/>
    <property type="match status" value="1"/>
</dbReference>
<dbReference type="PANTHER" id="PTHR23222:SF1">
    <property type="entry name" value="PROHIBITIN-2"/>
    <property type="match status" value="1"/>
</dbReference>
<reference evidence="5" key="1">
    <citation type="journal article" date="2020" name="mSystems">
        <title>Genome- and Community-Level Interaction Insights into Carbon Utilization and Element Cycling Functions of Hydrothermarchaeota in Hydrothermal Sediment.</title>
        <authorList>
            <person name="Zhou Z."/>
            <person name="Liu Y."/>
            <person name="Xu W."/>
            <person name="Pan J."/>
            <person name="Luo Z.H."/>
            <person name="Li M."/>
        </authorList>
    </citation>
    <scope>NUCLEOTIDE SEQUENCE [LARGE SCALE GENOMIC DNA]</scope>
    <source>
        <strain evidence="5">SpSt-780</strain>
    </source>
</reference>
<dbReference type="CDD" id="cd03401">
    <property type="entry name" value="SPFH_prohibitin"/>
    <property type="match status" value="1"/>
</dbReference>
<dbReference type="AlphaFoldDB" id="A0A7C4YGG9"/>
<dbReference type="Gene3D" id="3.30.479.30">
    <property type="entry name" value="Band 7 domain"/>
    <property type="match status" value="1"/>
</dbReference>
<keyword evidence="3" id="KW-0812">Transmembrane</keyword>
<accession>A0A7C4YGG9</accession>
<dbReference type="InterPro" id="IPR036013">
    <property type="entry name" value="Band_7/SPFH_dom_sf"/>
</dbReference>
<comment type="subcellular location">
    <subcellularLocation>
        <location evidence="1">Membrane</location>
    </subcellularLocation>
</comment>
<dbReference type="SUPFAM" id="SSF117892">
    <property type="entry name" value="Band 7/SPFH domain"/>
    <property type="match status" value="1"/>
</dbReference>